<reference evidence="3" key="2">
    <citation type="submission" date="2011-04" db="EMBL/GenBank/DDBJ databases">
        <title>The complete genome of chromosome of Treponema succinifaciens DSM 2489.</title>
        <authorList>
            <person name="Lucas S."/>
            <person name="Copeland A."/>
            <person name="Lapidus A."/>
            <person name="Bruce D."/>
            <person name="Goodwin L."/>
            <person name="Pitluck S."/>
            <person name="Peters L."/>
            <person name="Kyrpides N."/>
            <person name="Mavromatis K."/>
            <person name="Ivanova N."/>
            <person name="Ovchinnikova G."/>
            <person name="Teshima H."/>
            <person name="Detter J.C."/>
            <person name="Tapia R."/>
            <person name="Han C."/>
            <person name="Land M."/>
            <person name="Hauser L."/>
            <person name="Markowitz V."/>
            <person name="Cheng J.-F."/>
            <person name="Hugenholtz P."/>
            <person name="Woyke T."/>
            <person name="Wu D."/>
            <person name="Gronow S."/>
            <person name="Wellnitz S."/>
            <person name="Brambilla E."/>
            <person name="Klenk H.-P."/>
            <person name="Eisen J.A."/>
        </authorList>
    </citation>
    <scope>NUCLEOTIDE SEQUENCE [LARGE SCALE GENOMIC DNA]</scope>
    <source>
        <strain evidence="3">ATCC 33096 / DSM 2489 / 6091</strain>
    </source>
</reference>
<organism evidence="2 3">
    <name type="scientific">Treponema succinifaciens (strain ATCC 33096 / DSM 2489 / 6091)</name>
    <dbReference type="NCBI Taxonomy" id="869209"/>
    <lineage>
        <taxon>Bacteria</taxon>
        <taxon>Pseudomonadati</taxon>
        <taxon>Spirochaetota</taxon>
        <taxon>Spirochaetia</taxon>
        <taxon>Spirochaetales</taxon>
        <taxon>Treponemataceae</taxon>
        <taxon>Treponema</taxon>
    </lineage>
</organism>
<proteinExistence type="predicted"/>
<keyword evidence="3" id="KW-1185">Reference proteome</keyword>
<dbReference type="PROSITE" id="PS51257">
    <property type="entry name" value="PROKAR_LIPOPROTEIN"/>
    <property type="match status" value="1"/>
</dbReference>
<evidence type="ECO:0008006" key="4">
    <source>
        <dbReference type="Google" id="ProtNLM"/>
    </source>
</evidence>
<dbReference type="KEGG" id="tsu:Tresu_1309"/>
<sequence length="210" mass="23916">MIRIFSAGILIVALFVSCAASFEESEAKDDTLKNSVENFERTSLWSNEIEADILKEKLPAVKKISPKTILSPASVALASVDSKTVFPNFKDSFSLDVSSIDKNALKILDSFFYSLESNADCEKYFETENLYSLVIFLHDFSEMKLNILNHVAGEPFFSDGIYQCPVRIFLKTNDKKNSSVDIYAYLKKTNQEWKIFQLEIFSLNKNLQEE</sequence>
<dbReference type="HOGENOM" id="CLU_1309649_0_0_12"/>
<accession>F2NRY1</accession>
<dbReference type="RefSeq" id="WP_013701504.1">
    <property type="nucleotide sequence ID" value="NC_015385.1"/>
</dbReference>
<gene>
    <name evidence="2" type="ordered locus">Tresu_1309</name>
</gene>
<dbReference type="AlphaFoldDB" id="F2NRY1"/>
<evidence type="ECO:0000256" key="1">
    <source>
        <dbReference type="SAM" id="SignalP"/>
    </source>
</evidence>
<evidence type="ECO:0000313" key="3">
    <source>
        <dbReference type="Proteomes" id="UP000006852"/>
    </source>
</evidence>
<reference evidence="2 3" key="1">
    <citation type="journal article" date="2011" name="Stand. Genomic Sci.">
        <title>Complete genome sequence of Treponema succinifaciens type strain (6091).</title>
        <authorList>
            <person name="Han C."/>
            <person name="Gronow S."/>
            <person name="Teshima H."/>
            <person name="Lapidus A."/>
            <person name="Nolan M."/>
            <person name="Lucas S."/>
            <person name="Hammon N."/>
            <person name="Deshpande S."/>
            <person name="Cheng J.F."/>
            <person name="Zeytun A."/>
            <person name="Tapia R."/>
            <person name="Goodwin L."/>
            <person name="Pitluck S."/>
            <person name="Liolios K."/>
            <person name="Pagani I."/>
            <person name="Ivanova N."/>
            <person name="Mavromatis K."/>
            <person name="Mikhailova N."/>
            <person name="Huntemann M."/>
            <person name="Pati A."/>
            <person name="Chen A."/>
            <person name="Palaniappan K."/>
            <person name="Land M."/>
            <person name="Hauser L."/>
            <person name="Brambilla E.M."/>
            <person name="Rohde M."/>
            <person name="Goker M."/>
            <person name="Woyke T."/>
            <person name="Bristow J."/>
            <person name="Eisen J.A."/>
            <person name="Markowitz V."/>
            <person name="Hugenholtz P."/>
            <person name="Kyrpides N.C."/>
            <person name="Klenk H.P."/>
            <person name="Detter J.C."/>
        </authorList>
    </citation>
    <scope>NUCLEOTIDE SEQUENCE [LARGE SCALE GENOMIC DNA]</scope>
    <source>
        <strain evidence="3">ATCC 33096 / DSM 2489 / 6091</strain>
    </source>
</reference>
<name>F2NRY1_TRES6</name>
<feature type="chain" id="PRO_5003287378" description="Lipoprotein" evidence="1">
    <location>
        <begin position="23"/>
        <end position="210"/>
    </location>
</feature>
<keyword evidence="1" id="KW-0732">Signal</keyword>
<feature type="signal peptide" evidence="1">
    <location>
        <begin position="1"/>
        <end position="22"/>
    </location>
</feature>
<dbReference type="Proteomes" id="UP000006852">
    <property type="component" value="Chromosome"/>
</dbReference>
<dbReference type="STRING" id="869209.Tresu_1309"/>
<evidence type="ECO:0000313" key="2">
    <source>
        <dbReference type="EMBL" id="AEB14217.1"/>
    </source>
</evidence>
<dbReference type="EMBL" id="CP002631">
    <property type="protein sequence ID" value="AEB14217.1"/>
    <property type="molecule type" value="Genomic_DNA"/>
</dbReference>
<protein>
    <recommendedName>
        <fullName evidence="4">Lipoprotein</fullName>
    </recommendedName>
</protein>
<dbReference type="GeneID" id="302998473"/>